<keyword evidence="1" id="KW-0175">Coiled coil</keyword>
<organism evidence="2">
    <name type="scientific">marine sediment metagenome</name>
    <dbReference type="NCBI Taxonomy" id="412755"/>
    <lineage>
        <taxon>unclassified sequences</taxon>
        <taxon>metagenomes</taxon>
        <taxon>ecological metagenomes</taxon>
    </lineage>
</organism>
<accession>X1P9K6</accession>
<feature type="coiled-coil region" evidence="1">
    <location>
        <begin position="26"/>
        <end position="53"/>
    </location>
</feature>
<name>X1P9K6_9ZZZZ</name>
<gene>
    <name evidence="2" type="ORF">S06H3_45782</name>
</gene>
<proteinExistence type="predicted"/>
<feature type="non-terminal residue" evidence="2">
    <location>
        <position position="1"/>
    </location>
</feature>
<sequence>NAPMFILAISKNLKEGTGKVVEELYKEGCELELKSLTLDISSAEKQEAELIKEVIKKWNSMKKDVEGFYKEVNRAWAASEKKEMKSYLG</sequence>
<reference evidence="2" key="1">
    <citation type="journal article" date="2014" name="Front. Microbiol.">
        <title>High frequency of phylogenetically diverse reductive dehalogenase-homologous genes in deep subseafloor sedimentary metagenomes.</title>
        <authorList>
            <person name="Kawai M."/>
            <person name="Futagami T."/>
            <person name="Toyoda A."/>
            <person name="Takaki Y."/>
            <person name="Nishi S."/>
            <person name="Hori S."/>
            <person name="Arai W."/>
            <person name="Tsubouchi T."/>
            <person name="Morono Y."/>
            <person name="Uchiyama I."/>
            <person name="Ito T."/>
            <person name="Fujiyama A."/>
            <person name="Inagaki F."/>
            <person name="Takami H."/>
        </authorList>
    </citation>
    <scope>NUCLEOTIDE SEQUENCE</scope>
    <source>
        <strain evidence="2">Expedition CK06-06</strain>
    </source>
</reference>
<comment type="caution">
    <text evidence="2">The sequence shown here is derived from an EMBL/GenBank/DDBJ whole genome shotgun (WGS) entry which is preliminary data.</text>
</comment>
<dbReference type="AlphaFoldDB" id="X1P9K6"/>
<evidence type="ECO:0000256" key="1">
    <source>
        <dbReference type="SAM" id="Coils"/>
    </source>
</evidence>
<evidence type="ECO:0000313" key="2">
    <source>
        <dbReference type="EMBL" id="GAI35720.1"/>
    </source>
</evidence>
<dbReference type="EMBL" id="BARV01028624">
    <property type="protein sequence ID" value="GAI35720.1"/>
    <property type="molecule type" value="Genomic_DNA"/>
</dbReference>
<protein>
    <submittedName>
        <fullName evidence="2">Uncharacterized protein</fullName>
    </submittedName>
</protein>